<keyword evidence="2" id="KW-0472">Membrane</keyword>
<dbReference type="PANTHER" id="PTHR31579:SF34">
    <property type="entry name" value="T14N5.3 PROTEIN"/>
    <property type="match status" value="1"/>
</dbReference>
<dbReference type="EMBL" id="MVGT01002326">
    <property type="protein sequence ID" value="OVA08603.1"/>
    <property type="molecule type" value="Genomic_DNA"/>
</dbReference>
<proteinExistence type="predicted"/>
<dbReference type="InterPro" id="IPR006502">
    <property type="entry name" value="PDDEXK-like"/>
</dbReference>
<sequence length="317" mass="35875">MQLCASAMHGVCKWLICKYYATVCKDAISNLMNRNKEDEDEIAINLQLIFIFFVVIHLHVLIKPPLKLELIFIFFVPIHLHGILGNVKDAEMVVLEKVVKFLRNLTSKGMTDNSLIKKRLVMMLKMEGYDVSLCRTSWITTLNYPGGDYEYIDIMMEDDDDQKGGCSSESRLIIDIDLKSHFELARPTSTYTELLNSLPTLFVGSEEKLKKIISLLCSAAKHSLKQNGLFIPPWRTINYMQSKWLSHCQKVPVITHPLNKSSRETSESKCDCDHQKNSSSKCNSSKWAPPIVKQKRSGLGGGSGLTSQFSKMSINCC</sequence>
<dbReference type="AlphaFoldDB" id="A0A200QDS2"/>
<evidence type="ECO:0000313" key="3">
    <source>
        <dbReference type="EMBL" id="OVA08603.1"/>
    </source>
</evidence>
<comment type="caution">
    <text evidence="3">The sequence shown here is derived from an EMBL/GenBank/DDBJ whole genome shotgun (WGS) entry which is preliminary data.</text>
</comment>
<keyword evidence="2" id="KW-0812">Transmembrane</keyword>
<dbReference type="InParanoid" id="A0A200QDS2"/>
<evidence type="ECO:0000256" key="1">
    <source>
        <dbReference type="SAM" id="MobiDB-lite"/>
    </source>
</evidence>
<keyword evidence="4" id="KW-1185">Reference proteome</keyword>
<dbReference type="OrthoDB" id="691424at2759"/>
<dbReference type="Proteomes" id="UP000195402">
    <property type="component" value="Unassembled WGS sequence"/>
</dbReference>
<dbReference type="STRING" id="56857.A0A200QDS2"/>
<feature type="transmembrane region" description="Helical" evidence="2">
    <location>
        <begin position="42"/>
        <end position="62"/>
    </location>
</feature>
<feature type="region of interest" description="Disordered" evidence="1">
    <location>
        <begin position="260"/>
        <end position="287"/>
    </location>
</feature>
<keyword evidence="2" id="KW-1133">Transmembrane helix</keyword>
<evidence type="ECO:0000256" key="2">
    <source>
        <dbReference type="SAM" id="Phobius"/>
    </source>
</evidence>
<evidence type="ECO:0000313" key="4">
    <source>
        <dbReference type="Proteomes" id="UP000195402"/>
    </source>
</evidence>
<name>A0A200QDS2_MACCD</name>
<dbReference type="NCBIfam" id="TIGR01615">
    <property type="entry name" value="A_thal_3542"/>
    <property type="match status" value="1"/>
</dbReference>
<protein>
    <submittedName>
        <fullName evidence="3">Uncharacterized protein</fullName>
    </submittedName>
</protein>
<feature type="compositionally biased region" description="Basic and acidic residues" evidence="1">
    <location>
        <begin position="261"/>
        <end position="276"/>
    </location>
</feature>
<organism evidence="3 4">
    <name type="scientific">Macleaya cordata</name>
    <name type="common">Five-seeded plume-poppy</name>
    <name type="synonym">Bocconia cordata</name>
    <dbReference type="NCBI Taxonomy" id="56857"/>
    <lineage>
        <taxon>Eukaryota</taxon>
        <taxon>Viridiplantae</taxon>
        <taxon>Streptophyta</taxon>
        <taxon>Embryophyta</taxon>
        <taxon>Tracheophyta</taxon>
        <taxon>Spermatophyta</taxon>
        <taxon>Magnoliopsida</taxon>
        <taxon>Ranunculales</taxon>
        <taxon>Papaveraceae</taxon>
        <taxon>Papaveroideae</taxon>
        <taxon>Macleaya</taxon>
    </lineage>
</organism>
<feature type="compositionally biased region" description="Low complexity" evidence="1">
    <location>
        <begin position="277"/>
        <end position="286"/>
    </location>
</feature>
<dbReference type="PANTHER" id="PTHR31579">
    <property type="entry name" value="OS03G0796600 PROTEIN"/>
    <property type="match status" value="1"/>
</dbReference>
<reference evidence="3 4" key="1">
    <citation type="journal article" date="2017" name="Mol. Plant">
        <title>The Genome of Medicinal Plant Macleaya cordata Provides New Insights into Benzylisoquinoline Alkaloids Metabolism.</title>
        <authorList>
            <person name="Liu X."/>
            <person name="Liu Y."/>
            <person name="Huang P."/>
            <person name="Ma Y."/>
            <person name="Qing Z."/>
            <person name="Tang Q."/>
            <person name="Cao H."/>
            <person name="Cheng P."/>
            <person name="Zheng Y."/>
            <person name="Yuan Z."/>
            <person name="Zhou Y."/>
            <person name="Liu J."/>
            <person name="Tang Z."/>
            <person name="Zhuo Y."/>
            <person name="Zhang Y."/>
            <person name="Yu L."/>
            <person name="Huang J."/>
            <person name="Yang P."/>
            <person name="Peng Q."/>
            <person name="Zhang J."/>
            <person name="Jiang W."/>
            <person name="Zhang Z."/>
            <person name="Lin K."/>
            <person name="Ro D.K."/>
            <person name="Chen X."/>
            <person name="Xiong X."/>
            <person name="Shang Y."/>
            <person name="Huang S."/>
            <person name="Zeng J."/>
        </authorList>
    </citation>
    <scope>NUCLEOTIDE SEQUENCE [LARGE SCALE GENOMIC DNA]</scope>
    <source>
        <strain evidence="4">cv. BLH2017</strain>
        <tissue evidence="3">Root</tissue>
    </source>
</reference>
<dbReference type="OMA" id="PWRTINY"/>
<dbReference type="Pfam" id="PF04720">
    <property type="entry name" value="PDDEXK_6"/>
    <property type="match status" value="1"/>
</dbReference>
<accession>A0A200QDS2</accession>
<gene>
    <name evidence="3" type="ORF">BVC80_1291g4</name>
</gene>